<evidence type="ECO:0000256" key="1">
    <source>
        <dbReference type="SAM" id="Phobius"/>
    </source>
</evidence>
<protein>
    <recommendedName>
        <fullName evidence="2">Acyltransferase 3 domain-containing protein</fullName>
    </recommendedName>
</protein>
<gene>
    <name evidence="3" type="ORF">PENTCL1PPCAC_16767</name>
</gene>
<dbReference type="GO" id="GO:0016747">
    <property type="term" value="F:acyltransferase activity, transferring groups other than amino-acyl groups"/>
    <property type="evidence" value="ECO:0007669"/>
    <property type="project" value="InterPro"/>
</dbReference>
<name>A0AAV5TJY1_9BILA</name>
<dbReference type="PANTHER" id="PTHR11161:SF0">
    <property type="entry name" value="O-ACYLTRANSFERASE LIKE PROTEIN"/>
    <property type="match status" value="1"/>
</dbReference>
<dbReference type="Proteomes" id="UP001432027">
    <property type="component" value="Unassembled WGS sequence"/>
</dbReference>
<feature type="transmembrane region" description="Helical" evidence="1">
    <location>
        <begin position="267"/>
        <end position="292"/>
    </location>
</feature>
<evidence type="ECO:0000313" key="3">
    <source>
        <dbReference type="EMBL" id="GMS94592.1"/>
    </source>
</evidence>
<keyword evidence="1" id="KW-0472">Membrane</keyword>
<accession>A0AAV5TJY1</accession>
<proteinExistence type="predicted"/>
<keyword evidence="1" id="KW-0812">Transmembrane</keyword>
<feature type="non-terminal residue" evidence="3">
    <location>
        <position position="1"/>
    </location>
</feature>
<dbReference type="EMBL" id="BTSX01000004">
    <property type="protein sequence ID" value="GMS94592.1"/>
    <property type="molecule type" value="Genomic_DNA"/>
</dbReference>
<dbReference type="AlphaFoldDB" id="A0AAV5TJY1"/>
<keyword evidence="1" id="KW-1133">Transmembrane helix</keyword>
<dbReference type="PANTHER" id="PTHR11161">
    <property type="entry name" value="O-ACYLTRANSFERASE"/>
    <property type="match status" value="1"/>
</dbReference>
<feature type="transmembrane region" description="Helical" evidence="1">
    <location>
        <begin position="50"/>
        <end position="70"/>
    </location>
</feature>
<organism evidence="3 4">
    <name type="scientific">Pristionchus entomophagus</name>
    <dbReference type="NCBI Taxonomy" id="358040"/>
    <lineage>
        <taxon>Eukaryota</taxon>
        <taxon>Metazoa</taxon>
        <taxon>Ecdysozoa</taxon>
        <taxon>Nematoda</taxon>
        <taxon>Chromadorea</taxon>
        <taxon>Rhabditida</taxon>
        <taxon>Rhabditina</taxon>
        <taxon>Diplogasteromorpha</taxon>
        <taxon>Diplogasteroidea</taxon>
        <taxon>Neodiplogasteridae</taxon>
        <taxon>Pristionchus</taxon>
    </lineage>
</organism>
<dbReference type="InterPro" id="IPR002656">
    <property type="entry name" value="Acyl_transf_3_dom"/>
</dbReference>
<feature type="transmembrane region" description="Helical" evidence="1">
    <location>
        <begin position="169"/>
        <end position="185"/>
    </location>
</feature>
<comment type="caution">
    <text evidence="3">The sequence shown here is derived from an EMBL/GenBank/DDBJ whole genome shotgun (WGS) entry which is preliminary data.</text>
</comment>
<feature type="transmembrane region" description="Helical" evidence="1">
    <location>
        <begin position="376"/>
        <end position="398"/>
    </location>
</feature>
<feature type="transmembrane region" description="Helical" evidence="1">
    <location>
        <begin position="342"/>
        <end position="364"/>
    </location>
</feature>
<dbReference type="Pfam" id="PF01757">
    <property type="entry name" value="Acyl_transf_3"/>
    <property type="match status" value="1"/>
</dbReference>
<sequence>DSILCLDAIRVITFTWVVNGHCDVLTGDGDNPLQILRAADNILSDVFLNAWPAVDTFFLISGLLVSYVFFKRVHNNPEFVYKPFTWIMYYVHRWIRLTPAYMFFIALFVAWTPQMHDVWATGIAQIQNSTMLVENCKMNWWMNALYINNFADVFDICYPPSWFLSVDTQLFWAAPIFLIAIFYSWRTGLRAVIGGILFSVITTFFLTAYYDLPAVGFTMHASGILDFMTHLYIKPWIRCIPYLTGILCGYFIVQVRKQNIKLRQPKMWELALCWFLATVIALIVIFSVYNYIRGTSDWSVVVRSLYGSFARIGWSLAVAWVILACTFDWAGPVKAILEHPLWYPLGRLSYCAFLAHWFILYSVLNGSDGPVHFVSLWHTYLTLTVPVVFMSYVWAYMWSCLVEIPFAKIEG</sequence>
<feature type="transmembrane region" description="Helical" evidence="1">
    <location>
        <begin position="235"/>
        <end position="255"/>
    </location>
</feature>
<feature type="non-terminal residue" evidence="3">
    <location>
        <position position="411"/>
    </location>
</feature>
<keyword evidence="4" id="KW-1185">Reference proteome</keyword>
<feature type="transmembrane region" description="Helical" evidence="1">
    <location>
        <begin position="91"/>
        <end position="111"/>
    </location>
</feature>
<feature type="transmembrane region" description="Helical" evidence="1">
    <location>
        <begin position="312"/>
        <end position="330"/>
    </location>
</feature>
<dbReference type="InterPro" id="IPR052728">
    <property type="entry name" value="O2_lipid_transport_reg"/>
</dbReference>
<feature type="domain" description="Acyltransferase 3" evidence="2">
    <location>
        <begin position="5"/>
        <end position="392"/>
    </location>
</feature>
<evidence type="ECO:0000313" key="4">
    <source>
        <dbReference type="Proteomes" id="UP001432027"/>
    </source>
</evidence>
<evidence type="ECO:0000259" key="2">
    <source>
        <dbReference type="Pfam" id="PF01757"/>
    </source>
</evidence>
<reference evidence="3" key="1">
    <citation type="submission" date="2023-10" db="EMBL/GenBank/DDBJ databases">
        <title>Genome assembly of Pristionchus species.</title>
        <authorList>
            <person name="Yoshida K."/>
            <person name="Sommer R.J."/>
        </authorList>
    </citation>
    <scope>NUCLEOTIDE SEQUENCE</scope>
    <source>
        <strain evidence="3">RS0144</strain>
    </source>
</reference>
<feature type="transmembrane region" description="Helical" evidence="1">
    <location>
        <begin position="192"/>
        <end position="210"/>
    </location>
</feature>